<dbReference type="KEGG" id="wei:EQG49_07370"/>
<evidence type="ECO:0000256" key="7">
    <source>
        <dbReference type="RuleBase" id="RU362042"/>
    </source>
</evidence>
<dbReference type="SUPFAM" id="SSF51306">
    <property type="entry name" value="LexA/Signal peptidase"/>
    <property type="match status" value="1"/>
</dbReference>
<evidence type="ECO:0000256" key="5">
    <source>
        <dbReference type="ARBA" id="ARBA00022801"/>
    </source>
</evidence>
<evidence type="ECO:0000256" key="1">
    <source>
        <dbReference type="ARBA" id="ARBA00000677"/>
    </source>
</evidence>
<evidence type="ECO:0000256" key="2">
    <source>
        <dbReference type="ARBA" id="ARBA00004401"/>
    </source>
</evidence>
<dbReference type="InterPro" id="IPR000223">
    <property type="entry name" value="Pept_S26A_signal_pept_1"/>
</dbReference>
<dbReference type="RefSeq" id="WP_133363371.1">
    <property type="nucleotide sequence ID" value="NZ_CP037940.1"/>
</dbReference>
<keyword evidence="10" id="KW-1185">Reference proteome</keyword>
<dbReference type="InterPro" id="IPR019533">
    <property type="entry name" value="Peptidase_S26"/>
</dbReference>
<dbReference type="Pfam" id="PF10502">
    <property type="entry name" value="Peptidase_S26"/>
    <property type="match status" value="1"/>
</dbReference>
<evidence type="ECO:0000313" key="10">
    <source>
        <dbReference type="Proteomes" id="UP000292886"/>
    </source>
</evidence>
<evidence type="ECO:0000256" key="6">
    <source>
        <dbReference type="PIRSR" id="PIRSR600223-1"/>
    </source>
</evidence>
<dbReference type="AlphaFoldDB" id="A0A4P6YU42"/>
<comment type="similarity">
    <text evidence="3 7">Belongs to the peptidase S26 family.</text>
</comment>
<dbReference type="PRINTS" id="PR00727">
    <property type="entry name" value="LEADERPTASE"/>
</dbReference>
<keyword evidence="7" id="KW-1133">Transmembrane helix</keyword>
<feature type="domain" description="Peptidase S26" evidence="8">
    <location>
        <begin position="8"/>
        <end position="181"/>
    </location>
</feature>
<dbReference type="PANTHER" id="PTHR43390">
    <property type="entry name" value="SIGNAL PEPTIDASE I"/>
    <property type="match status" value="1"/>
</dbReference>
<keyword evidence="7" id="KW-0472">Membrane</keyword>
<evidence type="ECO:0000256" key="3">
    <source>
        <dbReference type="ARBA" id="ARBA00009370"/>
    </source>
</evidence>
<feature type="active site" evidence="6">
    <location>
        <position position="38"/>
    </location>
</feature>
<dbReference type="PROSITE" id="PS00761">
    <property type="entry name" value="SPASE_I_3"/>
    <property type="match status" value="1"/>
</dbReference>
<reference evidence="10" key="1">
    <citation type="submission" date="2019-03" db="EMBL/GenBank/DDBJ databases">
        <title>Weissella sp. 26KH-42 Genome sequencing.</title>
        <authorList>
            <person name="Heo J."/>
            <person name="Kim S.-J."/>
            <person name="Kim J.-S."/>
            <person name="Hong S.-B."/>
            <person name="Kwon S.-W."/>
        </authorList>
    </citation>
    <scope>NUCLEOTIDE SEQUENCE [LARGE SCALE GENOMIC DNA]</scope>
    <source>
        <strain evidence="10">26KH-42</strain>
    </source>
</reference>
<feature type="transmembrane region" description="Helical" evidence="7">
    <location>
        <begin position="7"/>
        <end position="28"/>
    </location>
</feature>
<evidence type="ECO:0000313" key="9">
    <source>
        <dbReference type="EMBL" id="QBO36294.1"/>
    </source>
</evidence>
<organism evidence="9 10">
    <name type="scientific">Periweissella cryptocerci</name>
    <dbReference type="NCBI Taxonomy" id="2506420"/>
    <lineage>
        <taxon>Bacteria</taxon>
        <taxon>Bacillati</taxon>
        <taxon>Bacillota</taxon>
        <taxon>Bacilli</taxon>
        <taxon>Lactobacillales</taxon>
        <taxon>Lactobacillaceae</taxon>
        <taxon>Periweissella</taxon>
    </lineage>
</organism>
<keyword evidence="5 7" id="KW-0378">Hydrolase</keyword>
<dbReference type="GO" id="GO:0005886">
    <property type="term" value="C:plasma membrane"/>
    <property type="evidence" value="ECO:0007669"/>
    <property type="project" value="UniProtKB-SubCell"/>
</dbReference>
<keyword evidence="7" id="KW-0812">Transmembrane</keyword>
<dbReference type="NCBIfam" id="TIGR02227">
    <property type="entry name" value="sigpep_I_bact"/>
    <property type="match status" value="1"/>
</dbReference>
<name>A0A4P6YU42_9LACO</name>
<dbReference type="Proteomes" id="UP000292886">
    <property type="component" value="Chromosome"/>
</dbReference>
<dbReference type="EMBL" id="CP037940">
    <property type="protein sequence ID" value="QBO36294.1"/>
    <property type="molecule type" value="Genomic_DNA"/>
</dbReference>
<dbReference type="EC" id="3.4.21.89" evidence="4 7"/>
<comment type="subcellular location">
    <subcellularLocation>
        <location evidence="2">Cell membrane</location>
        <topology evidence="2">Single-pass type II membrane protein</topology>
    </subcellularLocation>
    <subcellularLocation>
        <location evidence="7">Membrane</location>
        <topology evidence="7">Single-pass type II membrane protein</topology>
    </subcellularLocation>
</comment>
<feature type="active site" evidence="6">
    <location>
        <position position="82"/>
    </location>
</feature>
<keyword evidence="7" id="KW-0645">Protease</keyword>
<comment type="catalytic activity">
    <reaction evidence="1 7">
        <text>Cleavage of hydrophobic, N-terminal signal or leader sequences from secreted and periplasmic proteins.</text>
        <dbReference type="EC" id="3.4.21.89"/>
    </reaction>
</comment>
<dbReference type="GO" id="GO:0006465">
    <property type="term" value="P:signal peptide processing"/>
    <property type="evidence" value="ECO:0007669"/>
    <property type="project" value="InterPro"/>
</dbReference>
<gene>
    <name evidence="9" type="primary">lepB</name>
    <name evidence="9" type="ORF">EQG49_07370</name>
</gene>
<evidence type="ECO:0000256" key="4">
    <source>
        <dbReference type="ARBA" id="ARBA00013208"/>
    </source>
</evidence>
<sequence>MKIIKGILSWVLPVLIGLAIAMLIRHFLFTLVRVDGTSMTPNLQNNERVWVVKPASIHRGSVIVFNADGEDPAVTGTKDYVKRVIGMPGDTVSNKDGVLLVNGKQVDENFISKSEATAGTANWDNLEMLGIKQRWQDTPSVKVPKDQYFVLGDHRSVSNDSRYWGFVQKKKILGVVKVPFWLKNPAKDNINKQWENFYSTEKK</sequence>
<dbReference type="InterPro" id="IPR036286">
    <property type="entry name" value="LexA/Signal_pep-like_sf"/>
</dbReference>
<accession>A0A4P6YU42</accession>
<dbReference type="InterPro" id="IPR019758">
    <property type="entry name" value="Pept_S26A_signal_pept_1_CS"/>
</dbReference>
<proteinExistence type="inferred from homology"/>
<dbReference type="GO" id="GO:0009003">
    <property type="term" value="F:signal peptidase activity"/>
    <property type="evidence" value="ECO:0007669"/>
    <property type="project" value="UniProtKB-EC"/>
</dbReference>
<protein>
    <recommendedName>
        <fullName evidence="4 7">Signal peptidase I</fullName>
        <ecNumber evidence="4 7">3.4.21.89</ecNumber>
    </recommendedName>
</protein>
<dbReference type="GO" id="GO:0004252">
    <property type="term" value="F:serine-type endopeptidase activity"/>
    <property type="evidence" value="ECO:0007669"/>
    <property type="project" value="InterPro"/>
</dbReference>
<dbReference type="CDD" id="cd06530">
    <property type="entry name" value="S26_SPase_I"/>
    <property type="match status" value="1"/>
</dbReference>
<dbReference type="OrthoDB" id="9802919at2"/>
<evidence type="ECO:0000259" key="8">
    <source>
        <dbReference type="Pfam" id="PF10502"/>
    </source>
</evidence>
<dbReference type="Gene3D" id="2.10.109.10">
    <property type="entry name" value="Umud Fragment, subunit A"/>
    <property type="match status" value="1"/>
</dbReference>
<dbReference type="PANTHER" id="PTHR43390:SF1">
    <property type="entry name" value="CHLOROPLAST PROCESSING PEPTIDASE"/>
    <property type="match status" value="1"/>
</dbReference>